<dbReference type="Proteomes" id="UP000070620">
    <property type="component" value="Unassembled WGS sequence"/>
</dbReference>
<dbReference type="CDD" id="cd07721">
    <property type="entry name" value="yflN-like_MBL-fold"/>
    <property type="match status" value="1"/>
</dbReference>
<comment type="caution">
    <text evidence="2">The sequence shown here is derived from an EMBL/GenBank/DDBJ whole genome shotgun (WGS) entry which is preliminary data.</text>
</comment>
<organism evidence="2 3">
    <name type="scientific">Micromonospora rosaria</name>
    <dbReference type="NCBI Taxonomy" id="47874"/>
    <lineage>
        <taxon>Bacteria</taxon>
        <taxon>Bacillati</taxon>
        <taxon>Actinomycetota</taxon>
        <taxon>Actinomycetes</taxon>
        <taxon>Micromonosporales</taxon>
        <taxon>Micromonosporaceae</taxon>
        <taxon>Micromonospora</taxon>
    </lineage>
</organism>
<dbReference type="PANTHER" id="PTHR42951">
    <property type="entry name" value="METALLO-BETA-LACTAMASE DOMAIN-CONTAINING"/>
    <property type="match status" value="1"/>
</dbReference>
<sequence>MHRIPLGSFQAYLWCDDDGATLVDTGPAGSGPAIEAALRGLGLTPGDLRRVVLTHCHEDHAGSAAEVAAWGDVEVVAHAADAPVLRGERPAPPPAFTPFERELHARFAAGLPPAPPVRVDREVVDGDRLDFGGGAEVVGTPGHTDGSLALHLPRHRVLFTGDIAAEYNGEVIFGLFHVDREQAAASLRRLADLDVDLACFGHGTPARTAATARLRTAATHLPPP</sequence>
<accession>A0A136PRF9</accession>
<dbReference type="EMBL" id="LRQV01000055">
    <property type="protein sequence ID" value="KXK60934.1"/>
    <property type="molecule type" value="Genomic_DNA"/>
</dbReference>
<evidence type="ECO:0000313" key="2">
    <source>
        <dbReference type="EMBL" id="KXK60934.1"/>
    </source>
</evidence>
<reference evidence="2 3" key="1">
    <citation type="submission" date="2016-01" db="EMBL/GenBank/DDBJ databases">
        <title>Whole genome sequence and analysis of Micromonospora rosaria DSM 803, which can produce antibacterial substance rosamicin.</title>
        <authorList>
            <person name="Yang H."/>
            <person name="He X."/>
            <person name="Zhu D."/>
        </authorList>
    </citation>
    <scope>NUCLEOTIDE SEQUENCE [LARGE SCALE GENOMIC DNA]</scope>
    <source>
        <strain evidence="2 3">DSM 803</strain>
    </source>
</reference>
<proteinExistence type="predicted"/>
<dbReference type="InterPro" id="IPR050855">
    <property type="entry name" value="NDM-1-like"/>
</dbReference>
<evidence type="ECO:0000259" key="1">
    <source>
        <dbReference type="SMART" id="SM00849"/>
    </source>
</evidence>
<dbReference type="GO" id="GO:0016787">
    <property type="term" value="F:hydrolase activity"/>
    <property type="evidence" value="ECO:0007669"/>
    <property type="project" value="UniProtKB-KW"/>
</dbReference>
<dbReference type="AlphaFoldDB" id="A0A136PRF9"/>
<dbReference type="Gene3D" id="3.60.15.10">
    <property type="entry name" value="Ribonuclease Z/Hydroxyacylglutathione hydrolase-like"/>
    <property type="match status" value="1"/>
</dbReference>
<keyword evidence="3" id="KW-1185">Reference proteome</keyword>
<dbReference type="OrthoDB" id="2971563at2"/>
<dbReference type="InterPro" id="IPR036866">
    <property type="entry name" value="RibonucZ/Hydroxyglut_hydro"/>
</dbReference>
<dbReference type="SUPFAM" id="SSF56281">
    <property type="entry name" value="Metallo-hydrolase/oxidoreductase"/>
    <property type="match status" value="1"/>
</dbReference>
<keyword evidence="2" id="KW-0378">Hydrolase</keyword>
<feature type="domain" description="Metallo-beta-lactamase" evidence="1">
    <location>
        <begin position="7"/>
        <end position="202"/>
    </location>
</feature>
<dbReference type="SMART" id="SM00849">
    <property type="entry name" value="Lactamase_B"/>
    <property type="match status" value="1"/>
</dbReference>
<evidence type="ECO:0000313" key="3">
    <source>
        <dbReference type="Proteomes" id="UP000070620"/>
    </source>
</evidence>
<dbReference type="InterPro" id="IPR001279">
    <property type="entry name" value="Metallo-B-lactamas"/>
</dbReference>
<name>A0A136PRF9_9ACTN</name>
<protein>
    <submittedName>
        <fullName evidence="2">MBL fold metallo-hydrolase</fullName>
    </submittedName>
</protein>
<dbReference type="Pfam" id="PF00753">
    <property type="entry name" value="Lactamase_B"/>
    <property type="match status" value="1"/>
</dbReference>
<gene>
    <name evidence="2" type="ORF">AWW66_16250</name>
</gene>